<dbReference type="EMBL" id="HBGG01042308">
    <property type="protein sequence ID" value="CAD9227680.1"/>
    <property type="molecule type" value="Transcribed_RNA"/>
</dbReference>
<gene>
    <name evidence="2" type="ORF">TCHU04912_LOCUS21856</name>
</gene>
<feature type="signal peptide" evidence="1">
    <location>
        <begin position="1"/>
        <end position="19"/>
    </location>
</feature>
<evidence type="ECO:0000313" key="2">
    <source>
        <dbReference type="EMBL" id="CAD9227680.1"/>
    </source>
</evidence>
<feature type="chain" id="PRO_5031085779" description="O-fucosyltransferase family protein" evidence="1">
    <location>
        <begin position="20"/>
        <end position="401"/>
    </location>
</feature>
<protein>
    <recommendedName>
        <fullName evidence="3">O-fucosyltransferase family protein</fullName>
    </recommendedName>
</protein>
<sequence length="401" mass="45218">MLVCVVLIFLCYSMPGARTAVAGSVAVLRNISSGVSPEELVAAQPWTIPFADQPDLLNYDNGFEINEILYDVYQARRLDEISGFLKRIKTKIKNRELTVGVLMPERKELSAITAAFQMLGARIEGISGKQYHADRTHLYRHELLVSYSYHPLNYWPRLVAGNHTLVVEKAYFRGKIKGRYEQSYTWDGVNNGGIHPSGHAGRWASMRKFLGPKPWKLRCPKTVLVLGQETLDRTQYPIRRRFNSPAGFLQKNVDSILSMFPTMKVLFRAHPGEVKTTKGLYFRPKGAIDVSTEDFRRTMARVHLVVTANSGAAIEAMANGLPVLAGDPSFMGWNCAIHRVDDLRPSITLRFHDECFHQIAVAQWSSASLKRRGLSYILNPDNYKHAVQQKALPIEVSVFCP</sequence>
<accession>A0A7S1T897</accession>
<organism evidence="2">
    <name type="scientific">Tetraselmis chuii</name>
    <dbReference type="NCBI Taxonomy" id="63592"/>
    <lineage>
        <taxon>Eukaryota</taxon>
        <taxon>Viridiplantae</taxon>
        <taxon>Chlorophyta</taxon>
        <taxon>core chlorophytes</taxon>
        <taxon>Chlorodendrophyceae</taxon>
        <taxon>Chlorodendrales</taxon>
        <taxon>Chlorodendraceae</taxon>
        <taxon>Tetraselmis</taxon>
    </lineage>
</organism>
<dbReference type="SUPFAM" id="SSF53756">
    <property type="entry name" value="UDP-Glycosyltransferase/glycogen phosphorylase"/>
    <property type="match status" value="1"/>
</dbReference>
<name>A0A7S1T897_9CHLO</name>
<reference evidence="2" key="1">
    <citation type="submission" date="2021-01" db="EMBL/GenBank/DDBJ databases">
        <authorList>
            <person name="Corre E."/>
            <person name="Pelletier E."/>
            <person name="Niang G."/>
            <person name="Scheremetjew M."/>
            <person name="Finn R."/>
            <person name="Kale V."/>
            <person name="Holt S."/>
            <person name="Cochrane G."/>
            <person name="Meng A."/>
            <person name="Brown T."/>
            <person name="Cohen L."/>
        </authorList>
    </citation>
    <scope>NUCLEOTIDE SEQUENCE</scope>
    <source>
        <strain evidence="2">PLY429</strain>
    </source>
</reference>
<keyword evidence="1" id="KW-0732">Signal</keyword>
<proteinExistence type="predicted"/>
<evidence type="ECO:0000256" key="1">
    <source>
        <dbReference type="SAM" id="SignalP"/>
    </source>
</evidence>
<evidence type="ECO:0008006" key="3">
    <source>
        <dbReference type="Google" id="ProtNLM"/>
    </source>
</evidence>
<dbReference type="AlphaFoldDB" id="A0A7S1T897"/>